<evidence type="ECO:0008006" key="4">
    <source>
        <dbReference type="Google" id="ProtNLM"/>
    </source>
</evidence>
<dbReference type="KEGG" id="pfy:PFICI_13938"/>
<dbReference type="AlphaFoldDB" id="W3WLL7"/>
<dbReference type="eggNOG" id="ENOG502RZWQ">
    <property type="taxonomic scope" value="Eukaryota"/>
</dbReference>
<dbReference type="OrthoDB" id="412093at2759"/>
<evidence type="ECO:0000256" key="1">
    <source>
        <dbReference type="SAM" id="MobiDB-lite"/>
    </source>
</evidence>
<organism evidence="2 3">
    <name type="scientific">Pestalotiopsis fici (strain W106-1 / CGMCC3.15140)</name>
    <dbReference type="NCBI Taxonomy" id="1229662"/>
    <lineage>
        <taxon>Eukaryota</taxon>
        <taxon>Fungi</taxon>
        <taxon>Dikarya</taxon>
        <taxon>Ascomycota</taxon>
        <taxon>Pezizomycotina</taxon>
        <taxon>Sordariomycetes</taxon>
        <taxon>Xylariomycetidae</taxon>
        <taxon>Amphisphaeriales</taxon>
        <taxon>Sporocadaceae</taxon>
        <taxon>Pestalotiopsis</taxon>
    </lineage>
</organism>
<protein>
    <recommendedName>
        <fullName evidence="4">Aspartate/glutamate racemase family protein</fullName>
    </recommendedName>
</protein>
<proteinExistence type="predicted"/>
<sequence length="262" mass="28696">MTSTEEATASTPAQQSPASLPPLGFISVEVIIHRPPGDPFNEATWPFPLIRERAKDSKVSQVVSSAGYDDDFIAHFVDAGQRLVQRGAVGIITSCGFLAMAQPELSERLPVPVLTSALVQVPSIIAMLPREKKVGILTYDDSRLGDMHLEKLGIPPSRVCIQGAPADGHLRHHIRDGAEYVHEQIETELVQVAQKMMTKYPEIAAVCLECTNMPPFAEAIQKAIGKPVYDICTAGSWFYSGLVTRRPSRWNPIPKDTIEGRT</sequence>
<dbReference type="EMBL" id="KI912120">
    <property type="protein sequence ID" value="ETS74072.1"/>
    <property type="molecule type" value="Genomic_DNA"/>
</dbReference>
<dbReference type="InParanoid" id="W3WLL7"/>
<name>W3WLL7_PESFW</name>
<keyword evidence="3" id="KW-1185">Reference proteome</keyword>
<dbReference type="RefSeq" id="XP_007840710.1">
    <property type="nucleotide sequence ID" value="XM_007842519.1"/>
</dbReference>
<dbReference type="HOGENOM" id="CLU_093553_0_0_1"/>
<reference evidence="3" key="1">
    <citation type="journal article" date="2015" name="BMC Genomics">
        <title>Genomic and transcriptomic analysis of the endophytic fungus Pestalotiopsis fici reveals its lifestyle and high potential for synthesis of natural products.</title>
        <authorList>
            <person name="Wang X."/>
            <person name="Zhang X."/>
            <person name="Liu L."/>
            <person name="Xiang M."/>
            <person name="Wang W."/>
            <person name="Sun X."/>
            <person name="Che Y."/>
            <person name="Guo L."/>
            <person name="Liu G."/>
            <person name="Guo L."/>
            <person name="Wang C."/>
            <person name="Yin W.B."/>
            <person name="Stadler M."/>
            <person name="Zhang X."/>
            <person name="Liu X."/>
        </authorList>
    </citation>
    <scope>NUCLEOTIDE SEQUENCE [LARGE SCALE GENOMIC DNA]</scope>
    <source>
        <strain evidence="3">W106-1 / CGMCC3.15140</strain>
    </source>
</reference>
<gene>
    <name evidence="2" type="ORF">PFICI_13938</name>
</gene>
<evidence type="ECO:0000313" key="2">
    <source>
        <dbReference type="EMBL" id="ETS74072.1"/>
    </source>
</evidence>
<feature type="compositionally biased region" description="Low complexity" evidence="1">
    <location>
        <begin position="1"/>
        <end position="11"/>
    </location>
</feature>
<evidence type="ECO:0000313" key="3">
    <source>
        <dbReference type="Proteomes" id="UP000030651"/>
    </source>
</evidence>
<feature type="region of interest" description="Disordered" evidence="1">
    <location>
        <begin position="1"/>
        <end position="20"/>
    </location>
</feature>
<accession>W3WLL7</accession>
<dbReference type="OMA" id="ECTNMVP"/>
<dbReference type="GeneID" id="19278951"/>
<dbReference type="Proteomes" id="UP000030651">
    <property type="component" value="Unassembled WGS sequence"/>
</dbReference>